<dbReference type="RefSeq" id="XP_018269407.1">
    <property type="nucleotide sequence ID" value="XM_018417672.1"/>
</dbReference>
<dbReference type="AlphaFoldDB" id="A0A0P9GJU5"/>
<evidence type="ECO:0000256" key="1">
    <source>
        <dbReference type="SAM" id="MobiDB-lite"/>
    </source>
</evidence>
<dbReference type="GeneID" id="28978120"/>
<name>A0A0P9GJU5_RHOGW</name>
<feature type="region of interest" description="Disordered" evidence="1">
    <location>
        <begin position="344"/>
        <end position="456"/>
    </location>
</feature>
<dbReference type="OMA" id="CFNARWI"/>
<feature type="compositionally biased region" description="Basic residues" evidence="1">
    <location>
        <begin position="367"/>
        <end position="380"/>
    </location>
</feature>
<evidence type="ECO:0000313" key="2">
    <source>
        <dbReference type="EMBL" id="KPV73358.1"/>
    </source>
</evidence>
<dbReference type="Proteomes" id="UP000053890">
    <property type="component" value="Unassembled WGS sequence"/>
</dbReference>
<protein>
    <submittedName>
        <fullName evidence="2">Uncharacterized protein</fullName>
    </submittedName>
</protein>
<gene>
    <name evidence="2" type="ORF">RHOBADRAFT_55113</name>
</gene>
<evidence type="ECO:0000313" key="3">
    <source>
        <dbReference type="Proteomes" id="UP000053890"/>
    </source>
</evidence>
<reference evidence="2 3" key="1">
    <citation type="journal article" date="2015" name="Front. Microbiol.">
        <title>Genome sequence of the plant growth promoting endophytic yeast Rhodotorula graminis WP1.</title>
        <authorList>
            <person name="Firrincieli A."/>
            <person name="Otillar R."/>
            <person name="Salamov A."/>
            <person name="Schmutz J."/>
            <person name="Khan Z."/>
            <person name="Redman R.S."/>
            <person name="Fleck N.D."/>
            <person name="Lindquist E."/>
            <person name="Grigoriev I.V."/>
            <person name="Doty S.L."/>
        </authorList>
    </citation>
    <scope>NUCLEOTIDE SEQUENCE [LARGE SCALE GENOMIC DNA]</scope>
    <source>
        <strain evidence="2 3">WP1</strain>
    </source>
</reference>
<feature type="region of interest" description="Disordered" evidence="1">
    <location>
        <begin position="286"/>
        <end position="315"/>
    </location>
</feature>
<feature type="compositionally biased region" description="Acidic residues" evidence="1">
    <location>
        <begin position="399"/>
        <end position="409"/>
    </location>
</feature>
<sequence>MAAQWTYATTVKAPQPAQLSLSLSASSPTPSSLDSLLDSTTPALGVRVTADGALLDPQQLAASAVIAEVRDWLDKNKSSIAVDQVGSARSTPEGISIALHAFSRSARAATLSLEGAIGSEHRREGQPAPDGPSPSHLASLDLSLDFRSSAARPRKKARLARPDTPPPSASQPHRQHPPGGITLAAQLLDASGAPLHFALAGLVEVALTRWAKKLVAAFPLCFNARWIERVSGDLAAQHSIAGSLKRILGLEGGGELQAGEAGEVEDEAAALMRRLNQHLSTAYPARFPSTPSLTADSPSPSLISPALLSPPPSPPLAPAAPAIEPVAALEAALLLLATRAVAPDPWAPPPPSSVEQSEERVGAGGSRGRRASSGRGKKGGGRGERVRGAKRGRARLASADDDDMLLDDDPPSRPDSPPLDFDAGPTSPTPPPPRAADADGTGDERGGDTMSWQLAD</sequence>
<dbReference type="OrthoDB" id="2527924at2759"/>
<proteinExistence type="predicted"/>
<feature type="compositionally biased region" description="Low complexity" evidence="1">
    <location>
        <begin position="297"/>
        <end position="307"/>
    </location>
</feature>
<organism evidence="2 3">
    <name type="scientific">Rhodotorula graminis (strain WP1)</name>
    <dbReference type="NCBI Taxonomy" id="578459"/>
    <lineage>
        <taxon>Eukaryota</taxon>
        <taxon>Fungi</taxon>
        <taxon>Dikarya</taxon>
        <taxon>Basidiomycota</taxon>
        <taxon>Pucciniomycotina</taxon>
        <taxon>Microbotryomycetes</taxon>
        <taxon>Sporidiobolales</taxon>
        <taxon>Sporidiobolaceae</taxon>
        <taxon>Rhodotorula</taxon>
    </lineage>
</organism>
<feature type="region of interest" description="Disordered" evidence="1">
    <location>
        <begin position="153"/>
        <end position="180"/>
    </location>
</feature>
<dbReference type="EMBL" id="KQ474083">
    <property type="protein sequence ID" value="KPV73358.1"/>
    <property type="molecule type" value="Genomic_DNA"/>
</dbReference>
<accession>A0A0P9GJU5</accession>
<keyword evidence="3" id="KW-1185">Reference proteome</keyword>